<dbReference type="InterPro" id="IPR016185">
    <property type="entry name" value="PreATP-grasp_dom_sf"/>
</dbReference>
<dbReference type="SMART" id="SM01210">
    <property type="entry name" value="GARS_C"/>
    <property type="match status" value="1"/>
</dbReference>
<dbReference type="InterPro" id="IPR011993">
    <property type="entry name" value="PH-like_dom_sf"/>
</dbReference>
<dbReference type="EC" id="6.3.4.13" evidence="4"/>
<dbReference type="Gene3D" id="3.40.50.20">
    <property type="match status" value="1"/>
</dbReference>
<dbReference type="InterPro" id="IPR011054">
    <property type="entry name" value="Rudment_hybrid_motif"/>
</dbReference>
<dbReference type="FunFam" id="3.30.470.20:FF:000018">
    <property type="entry name" value="Trifunctional purine biosynthetic protein adenosine-3"/>
    <property type="match status" value="1"/>
</dbReference>
<dbReference type="UniPathway" id="UPA00074">
    <property type="reaction ID" value="UER00125"/>
</dbReference>
<dbReference type="SUPFAM" id="SSF50729">
    <property type="entry name" value="PH domain-like"/>
    <property type="match status" value="1"/>
</dbReference>
<keyword evidence="7" id="KW-0479">Metal-binding</keyword>
<keyword evidence="6" id="KW-0436">Ligase</keyword>
<dbReference type="Pfam" id="PF01071">
    <property type="entry name" value="GARS_A"/>
    <property type="match status" value="1"/>
</dbReference>
<evidence type="ECO:0000256" key="6">
    <source>
        <dbReference type="ARBA" id="ARBA00022598"/>
    </source>
</evidence>
<comment type="catalytic activity">
    <reaction evidence="15">
        <text>2-formamido-N(1)-(5-O-phospho-beta-D-ribosyl)acetamidine + ATP = 5-amino-1-(5-phospho-beta-D-ribosyl)imidazole + ADP + phosphate + H(+)</text>
        <dbReference type="Rhea" id="RHEA:23032"/>
        <dbReference type="ChEBI" id="CHEBI:15378"/>
        <dbReference type="ChEBI" id="CHEBI:30616"/>
        <dbReference type="ChEBI" id="CHEBI:43474"/>
        <dbReference type="ChEBI" id="CHEBI:137981"/>
        <dbReference type="ChEBI" id="CHEBI:147287"/>
        <dbReference type="ChEBI" id="CHEBI:456216"/>
        <dbReference type="EC" id="6.3.3.1"/>
    </reaction>
</comment>
<dbReference type="AlphaFoldDB" id="A0A3M7MFM9"/>
<dbReference type="InterPro" id="IPR020562">
    <property type="entry name" value="PRibGlycinamide_synth_N"/>
</dbReference>
<dbReference type="GO" id="GO:0005524">
    <property type="term" value="F:ATP binding"/>
    <property type="evidence" value="ECO:0007669"/>
    <property type="project" value="UniProtKB-UniRule"/>
</dbReference>
<dbReference type="InterPro" id="IPR013815">
    <property type="entry name" value="ATP_grasp_subdomain_1"/>
</dbReference>
<dbReference type="GO" id="GO:0000290">
    <property type="term" value="P:deadenylation-dependent decapping of nuclear-transcribed mRNA"/>
    <property type="evidence" value="ECO:0007669"/>
    <property type="project" value="InterPro"/>
</dbReference>
<feature type="region of interest" description="Disordered" evidence="17">
    <location>
        <begin position="465"/>
        <end position="487"/>
    </location>
</feature>
<evidence type="ECO:0000256" key="5">
    <source>
        <dbReference type="ARBA" id="ARBA00022490"/>
    </source>
</evidence>
<dbReference type="InterPro" id="IPR037123">
    <property type="entry name" value="PRibGlycinamide_synth_C_sf"/>
</dbReference>
<evidence type="ECO:0000256" key="8">
    <source>
        <dbReference type="ARBA" id="ARBA00022741"/>
    </source>
</evidence>
<evidence type="ECO:0000256" key="16">
    <source>
        <dbReference type="PROSITE-ProRule" id="PRU00409"/>
    </source>
</evidence>
<dbReference type="Gene3D" id="3.90.600.10">
    <property type="entry name" value="Phosphoribosylglycinamide synthetase, C-terminal domain"/>
    <property type="match status" value="1"/>
</dbReference>
<comment type="subcellular location">
    <subcellularLocation>
        <location evidence="1">Cytoplasm</location>
    </subcellularLocation>
</comment>
<dbReference type="PROSITE" id="PS00184">
    <property type="entry name" value="GARS"/>
    <property type="match status" value="1"/>
</dbReference>
<dbReference type="Proteomes" id="UP000265663">
    <property type="component" value="Unassembled WGS sequence"/>
</dbReference>
<dbReference type="InterPro" id="IPR011761">
    <property type="entry name" value="ATP-grasp"/>
</dbReference>
<dbReference type="FunFam" id="3.90.600.10:FF:000001">
    <property type="entry name" value="Trifunctional purine biosynthetic protein adenosine-3"/>
    <property type="match status" value="1"/>
</dbReference>
<keyword evidence="11" id="KW-0464">Manganese</keyword>
<dbReference type="PROSITE" id="PS50975">
    <property type="entry name" value="ATP_GRASP"/>
    <property type="match status" value="1"/>
</dbReference>
<dbReference type="GO" id="GO:0008047">
    <property type="term" value="F:enzyme activator activity"/>
    <property type="evidence" value="ECO:0007669"/>
    <property type="project" value="InterPro"/>
</dbReference>
<dbReference type="GO" id="GO:0046872">
    <property type="term" value="F:metal ion binding"/>
    <property type="evidence" value="ECO:0007669"/>
    <property type="project" value="UniProtKB-KW"/>
</dbReference>
<dbReference type="InterPro" id="IPR020559">
    <property type="entry name" value="PRibGlycinamide_synth_CS"/>
</dbReference>
<keyword evidence="10 16" id="KW-0067">ATP-binding</keyword>
<feature type="domain" description="ATP-grasp" evidence="18">
    <location>
        <begin position="363"/>
        <end position="569"/>
    </location>
</feature>
<dbReference type="PANTHER" id="PTHR43472">
    <property type="entry name" value="PHOSPHORIBOSYLAMINE--GLYCINE LIGASE"/>
    <property type="match status" value="1"/>
</dbReference>
<dbReference type="GO" id="GO:0005737">
    <property type="term" value="C:cytoplasm"/>
    <property type="evidence" value="ECO:0007669"/>
    <property type="project" value="UniProtKB-SubCell"/>
</dbReference>
<evidence type="ECO:0000313" key="19">
    <source>
        <dbReference type="EMBL" id="RMZ73293.1"/>
    </source>
</evidence>
<evidence type="ECO:0000256" key="15">
    <source>
        <dbReference type="ARBA" id="ARBA00049057"/>
    </source>
</evidence>
<evidence type="ECO:0000256" key="11">
    <source>
        <dbReference type="ARBA" id="ARBA00023211"/>
    </source>
</evidence>
<evidence type="ECO:0000256" key="1">
    <source>
        <dbReference type="ARBA" id="ARBA00004496"/>
    </source>
</evidence>
<keyword evidence="5" id="KW-0963">Cytoplasm</keyword>
<dbReference type="Gene3D" id="3.30.1490.20">
    <property type="entry name" value="ATP-grasp fold, A domain"/>
    <property type="match status" value="1"/>
</dbReference>
<dbReference type="PANTHER" id="PTHR43472:SF1">
    <property type="entry name" value="PHOSPHORIBOSYLAMINE--GLYCINE LIGASE, CHLOROPLASTIC"/>
    <property type="match status" value="1"/>
</dbReference>
<evidence type="ECO:0000256" key="13">
    <source>
        <dbReference type="ARBA" id="ARBA00042242"/>
    </source>
</evidence>
<evidence type="ECO:0000313" key="20">
    <source>
        <dbReference type="Proteomes" id="UP000265663"/>
    </source>
</evidence>
<dbReference type="InterPro" id="IPR010334">
    <property type="entry name" value="Dcp1"/>
</dbReference>
<keyword evidence="20" id="KW-1185">Reference proteome</keyword>
<dbReference type="EMBL" id="KE747839">
    <property type="protein sequence ID" value="RMZ73293.1"/>
    <property type="molecule type" value="Genomic_DNA"/>
</dbReference>
<dbReference type="Pfam" id="PF02843">
    <property type="entry name" value="GARS_C"/>
    <property type="match status" value="1"/>
</dbReference>
<dbReference type="OrthoDB" id="2018833at2759"/>
<keyword evidence="8 16" id="KW-0547">Nucleotide-binding</keyword>
<dbReference type="SUPFAM" id="SSF52440">
    <property type="entry name" value="PreATP-grasp domain"/>
    <property type="match status" value="1"/>
</dbReference>
<evidence type="ECO:0000256" key="9">
    <source>
        <dbReference type="ARBA" id="ARBA00022755"/>
    </source>
</evidence>
<evidence type="ECO:0000256" key="7">
    <source>
        <dbReference type="ARBA" id="ARBA00022723"/>
    </source>
</evidence>
<evidence type="ECO:0000256" key="17">
    <source>
        <dbReference type="SAM" id="MobiDB-lite"/>
    </source>
</evidence>
<evidence type="ECO:0000256" key="10">
    <source>
        <dbReference type="ARBA" id="ARBA00022840"/>
    </source>
</evidence>
<evidence type="ECO:0000256" key="2">
    <source>
        <dbReference type="ARBA" id="ARBA00005174"/>
    </source>
</evidence>
<proteinExistence type="inferred from homology"/>
<keyword evidence="9" id="KW-0658">Purine biosynthesis</keyword>
<protein>
    <recommendedName>
        <fullName evidence="4">phosphoribosylamine--glycine ligase</fullName>
        <ecNumber evidence="4">6.3.4.13</ecNumber>
    </recommendedName>
    <alternativeName>
        <fullName evidence="13">Glycinamide ribonucleotide synthetase</fullName>
    </alternativeName>
    <alternativeName>
        <fullName evidence="14">Phosphoribosylglycinamide synthetase</fullName>
    </alternativeName>
</protein>
<dbReference type="GO" id="GO:0004637">
    <property type="term" value="F:phosphoribosylamine-glycine ligase activity"/>
    <property type="evidence" value="ECO:0007669"/>
    <property type="project" value="UniProtKB-EC"/>
</dbReference>
<name>A0A3M7MFM9_9PLEO</name>
<comment type="similarity">
    <text evidence="3">Belongs to the DCP1 family.</text>
</comment>
<dbReference type="CDD" id="cd13182">
    <property type="entry name" value="EVH1-like_Dcp1"/>
    <property type="match status" value="1"/>
</dbReference>
<feature type="region of interest" description="Disordered" evidence="17">
    <location>
        <begin position="1"/>
        <end position="36"/>
    </location>
</feature>
<dbReference type="InterPro" id="IPR020560">
    <property type="entry name" value="PRibGlycinamide_synth_C-dom"/>
</dbReference>
<reference evidence="19 20" key="1">
    <citation type="journal article" date="2014" name="PLoS ONE">
        <title>De novo Genome Assembly of the Fungal Plant Pathogen Pyrenophora semeniperda.</title>
        <authorList>
            <person name="Soliai M.M."/>
            <person name="Meyer S.E."/>
            <person name="Udall J.A."/>
            <person name="Elzinga D.E."/>
            <person name="Hermansen R.A."/>
            <person name="Bodily P.M."/>
            <person name="Hart A.A."/>
            <person name="Coleman C.E."/>
        </authorList>
    </citation>
    <scope>NUCLEOTIDE SEQUENCE [LARGE SCALE GENOMIC DNA]</scope>
    <source>
        <strain evidence="19 20">CCB06</strain>
        <tissue evidence="19">Mycelium</tissue>
    </source>
</reference>
<dbReference type="FunFam" id="3.40.50.20:FF:000006">
    <property type="entry name" value="Phosphoribosylamine--glycine ligase, chloroplastic"/>
    <property type="match status" value="1"/>
</dbReference>
<evidence type="ECO:0000256" key="3">
    <source>
        <dbReference type="ARBA" id="ARBA00008778"/>
    </source>
</evidence>
<evidence type="ECO:0000256" key="4">
    <source>
        <dbReference type="ARBA" id="ARBA00013255"/>
    </source>
</evidence>
<dbReference type="InterPro" id="IPR020561">
    <property type="entry name" value="PRibGlycinamid_synth_ATP-grasp"/>
</dbReference>
<accession>A0A3M7MFM9</accession>
<evidence type="ECO:0000259" key="18">
    <source>
        <dbReference type="PROSITE" id="PS50975"/>
    </source>
</evidence>
<dbReference type="GO" id="GO:0006189">
    <property type="term" value="P:'de novo' IMP biosynthetic process"/>
    <property type="evidence" value="ECO:0007669"/>
    <property type="project" value="UniProtKB-UniPathway"/>
</dbReference>
<sequence length="676" mass="73678">MAPPRKTRVSQPQPPPQPSDYETDAPPAVDVPLPPPRSNEELNFSVLRRIYPELRAIEHVTPYAALYTFSLETQQWEKMGIEGTLFICQLTPSPSGAERYCAVILNRRGLDNFYQELTTSEDMEISDPYVIIQGEQVYGIWIFADPPPASTANCRVETAAKMMDIADRARASREALEPTASTIARPTEAALSAPMGRQLSLRELFGQQREQDADFSIHNHTGHPMPSSQHPQQGYVSNHGPAQADVLEQLRVLLVGNGGREHAIAWKLVQSQRVAHIYVVPGNGGTATLSSKVTNISSVKDTDFAGLVSFAKEKDINLLIPGPEAPLVAGIVDYFHENGPQNIKTFGPSLKAATMEGSKTFSKDFMKRQNIPTAAYENFSKYEDAKAYLDTISHNVVIKASGLAAGKGVIIPQTKEEAQAALKDIMLDREFGAAGDEVVIEEFLEGDELSILTFSDGRTMKSLPPAQDHKRIFDNDQGPNTGGMGTYAPTRIAPKHVLERIDKDILQPTIDGMRLEGFEFKGVLFTGLMMTKNGPKVLEYNVRFGDPETQSLLALMDGDLAEVMVACAEGRLKDVQVKVSERSAATVVVAAGGYPGSYAKGTPMTLDPVPEDVVLFHAGTSFSDNTLKTAGGRVIASTATAPTLEEAVAKAYKGVECIHFEGMQFRKDIAGRALRK</sequence>
<dbReference type="Pfam" id="PF06058">
    <property type="entry name" value="DCP1"/>
    <property type="match status" value="1"/>
</dbReference>
<dbReference type="InterPro" id="IPR000115">
    <property type="entry name" value="PRibGlycinamide_synth"/>
</dbReference>
<dbReference type="SMART" id="SM01209">
    <property type="entry name" value="GARS_A"/>
    <property type="match status" value="1"/>
</dbReference>
<dbReference type="Gene3D" id="3.30.470.20">
    <property type="entry name" value="ATP-grasp fold, B domain"/>
    <property type="match status" value="1"/>
</dbReference>
<comment type="similarity">
    <text evidence="12">Belongs to the GARS family.</text>
</comment>
<comment type="pathway">
    <text evidence="2">Purine metabolism; IMP biosynthesis via de novo pathway; N(1)-(5-phospho-D-ribosyl)glycinamide from 5-phospho-alpha-D-ribose 1-diphosphate: step 2/2.</text>
</comment>
<organism evidence="19 20">
    <name type="scientific">Pyrenophora seminiperda CCB06</name>
    <dbReference type="NCBI Taxonomy" id="1302712"/>
    <lineage>
        <taxon>Eukaryota</taxon>
        <taxon>Fungi</taxon>
        <taxon>Dikarya</taxon>
        <taxon>Ascomycota</taxon>
        <taxon>Pezizomycotina</taxon>
        <taxon>Dothideomycetes</taxon>
        <taxon>Pleosporomycetidae</taxon>
        <taxon>Pleosporales</taxon>
        <taxon>Pleosporineae</taxon>
        <taxon>Pleosporaceae</taxon>
        <taxon>Pyrenophora</taxon>
    </lineage>
</organism>
<evidence type="ECO:0000256" key="12">
    <source>
        <dbReference type="ARBA" id="ARBA00038345"/>
    </source>
</evidence>
<dbReference type="SUPFAM" id="SSF51246">
    <property type="entry name" value="Rudiment single hybrid motif"/>
    <property type="match status" value="1"/>
</dbReference>
<evidence type="ECO:0000256" key="14">
    <source>
        <dbReference type="ARBA" id="ARBA00042864"/>
    </source>
</evidence>
<dbReference type="Gene3D" id="2.30.29.30">
    <property type="entry name" value="Pleckstrin-homology domain (PH domain)/Phosphotyrosine-binding domain (PTB)"/>
    <property type="match status" value="1"/>
</dbReference>
<dbReference type="GO" id="GO:0009113">
    <property type="term" value="P:purine nucleobase biosynthetic process"/>
    <property type="evidence" value="ECO:0007669"/>
    <property type="project" value="InterPro"/>
</dbReference>
<dbReference type="NCBIfam" id="TIGR00877">
    <property type="entry name" value="purD"/>
    <property type="match status" value="1"/>
</dbReference>
<dbReference type="Pfam" id="PF02844">
    <property type="entry name" value="GARS_N"/>
    <property type="match status" value="1"/>
</dbReference>
<dbReference type="HAMAP" id="MF_00138">
    <property type="entry name" value="GARS"/>
    <property type="match status" value="1"/>
</dbReference>
<dbReference type="GO" id="GO:0004641">
    <property type="term" value="F:phosphoribosylformylglycinamidine cyclo-ligase activity"/>
    <property type="evidence" value="ECO:0007669"/>
    <property type="project" value="UniProtKB-EC"/>
</dbReference>
<dbReference type="FunFam" id="3.30.1490.20:FF:000006">
    <property type="entry name" value="phosphoribosylamine--glycine ligase, chloroplastic-like"/>
    <property type="match status" value="1"/>
</dbReference>
<dbReference type="SUPFAM" id="SSF56059">
    <property type="entry name" value="Glutathione synthetase ATP-binding domain-like"/>
    <property type="match status" value="1"/>
</dbReference>
<gene>
    <name evidence="19" type="ORF">GMOD_00009108</name>
</gene>